<name>A0ACB8DNU2_DERSI</name>
<dbReference type="Proteomes" id="UP000821865">
    <property type="component" value="Chromosome 10"/>
</dbReference>
<sequence>MDQGGITDARNSVRTTSKTNSGRSASVIGATPNITLPQLWSADAALWFIQAENKFRMSSITSEVRKYELFLKSLPPRAIVEARDILVYCRWAKLRTQLQKVLFAASYRLHIVVFRSF</sequence>
<proteinExistence type="predicted"/>
<accession>A0ACB8DNU2</accession>
<evidence type="ECO:0000313" key="1">
    <source>
        <dbReference type="EMBL" id="KAH7974029.1"/>
    </source>
</evidence>
<comment type="caution">
    <text evidence="1">The sequence shown here is derived from an EMBL/GenBank/DDBJ whole genome shotgun (WGS) entry which is preliminary data.</text>
</comment>
<reference evidence="1" key="1">
    <citation type="submission" date="2020-05" db="EMBL/GenBank/DDBJ databases">
        <title>Large-scale comparative analyses of tick genomes elucidate their genetic diversity and vector capacities.</title>
        <authorList>
            <person name="Jia N."/>
            <person name="Wang J."/>
            <person name="Shi W."/>
            <person name="Du L."/>
            <person name="Sun Y."/>
            <person name="Zhan W."/>
            <person name="Jiang J."/>
            <person name="Wang Q."/>
            <person name="Zhang B."/>
            <person name="Ji P."/>
            <person name="Sakyi L.B."/>
            <person name="Cui X."/>
            <person name="Yuan T."/>
            <person name="Jiang B."/>
            <person name="Yang W."/>
            <person name="Lam T.T.-Y."/>
            <person name="Chang Q."/>
            <person name="Ding S."/>
            <person name="Wang X."/>
            <person name="Zhu J."/>
            <person name="Ruan X."/>
            <person name="Zhao L."/>
            <person name="Wei J."/>
            <person name="Que T."/>
            <person name="Du C."/>
            <person name="Cheng J."/>
            <person name="Dai P."/>
            <person name="Han X."/>
            <person name="Huang E."/>
            <person name="Gao Y."/>
            <person name="Liu J."/>
            <person name="Shao H."/>
            <person name="Ye R."/>
            <person name="Li L."/>
            <person name="Wei W."/>
            <person name="Wang X."/>
            <person name="Wang C."/>
            <person name="Yang T."/>
            <person name="Huo Q."/>
            <person name="Li W."/>
            <person name="Guo W."/>
            <person name="Chen H."/>
            <person name="Zhou L."/>
            <person name="Ni X."/>
            <person name="Tian J."/>
            <person name="Zhou Y."/>
            <person name="Sheng Y."/>
            <person name="Liu T."/>
            <person name="Pan Y."/>
            <person name="Xia L."/>
            <person name="Li J."/>
            <person name="Zhao F."/>
            <person name="Cao W."/>
        </authorList>
    </citation>
    <scope>NUCLEOTIDE SEQUENCE</scope>
    <source>
        <strain evidence="1">Dsil-2018</strain>
    </source>
</reference>
<evidence type="ECO:0000313" key="2">
    <source>
        <dbReference type="Proteomes" id="UP000821865"/>
    </source>
</evidence>
<keyword evidence="2" id="KW-1185">Reference proteome</keyword>
<dbReference type="EMBL" id="CM023479">
    <property type="protein sequence ID" value="KAH7974029.1"/>
    <property type="molecule type" value="Genomic_DNA"/>
</dbReference>
<protein>
    <submittedName>
        <fullName evidence="1">Uncharacterized protein</fullName>
    </submittedName>
</protein>
<gene>
    <name evidence="1" type="ORF">HPB49_008576</name>
</gene>
<organism evidence="1 2">
    <name type="scientific">Dermacentor silvarum</name>
    <name type="common">Tick</name>
    <dbReference type="NCBI Taxonomy" id="543639"/>
    <lineage>
        <taxon>Eukaryota</taxon>
        <taxon>Metazoa</taxon>
        <taxon>Ecdysozoa</taxon>
        <taxon>Arthropoda</taxon>
        <taxon>Chelicerata</taxon>
        <taxon>Arachnida</taxon>
        <taxon>Acari</taxon>
        <taxon>Parasitiformes</taxon>
        <taxon>Ixodida</taxon>
        <taxon>Ixodoidea</taxon>
        <taxon>Ixodidae</taxon>
        <taxon>Rhipicephalinae</taxon>
        <taxon>Dermacentor</taxon>
    </lineage>
</organism>